<dbReference type="RefSeq" id="YP_009320962.1">
    <property type="nucleotide sequence ID" value="NC_031903.1"/>
</dbReference>
<accession>A0A1D8KQY4</accession>
<evidence type="ECO:0000313" key="4">
    <source>
        <dbReference type="Proteomes" id="UP000202158"/>
    </source>
</evidence>
<dbReference type="Proteomes" id="UP000241089">
    <property type="component" value="Segment"/>
</dbReference>
<dbReference type="Proteomes" id="UP000202158">
    <property type="component" value="Segment"/>
</dbReference>
<evidence type="ECO:0000313" key="6">
    <source>
        <dbReference type="Proteomes" id="UP000241975"/>
    </source>
</evidence>
<dbReference type="GeneID" id="30306120"/>
<proteinExistence type="predicted"/>
<sequence length="63" mass="7694">MRTITKAQALEQFRYNWSVYIKENPNRRGDSIAKREEWSYFTDSLCKEGYITMKKYESWSNPF</sequence>
<evidence type="ECO:0000313" key="2">
    <source>
        <dbReference type="EMBL" id="AOV61096.1"/>
    </source>
</evidence>
<dbReference type="EMBL" id="KU686209">
    <property type="protein sequence ID" value="AOV61310.1"/>
    <property type="molecule type" value="Genomic_DNA"/>
</dbReference>
<evidence type="ECO:0000313" key="3">
    <source>
        <dbReference type="EMBL" id="AOV61310.1"/>
    </source>
</evidence>
<name>A0A1D8KQY4_9CAUD</name>
<reference evidence="4 5" key="1">
    <citation type="journal article" date="2016" name="Virology">
        <title>The genomic content and context of auxiliary metabolic genes in marine cyanomyoviruses.</title>
        <authorList>
            <person name="Crummett L.T."/>
            <person name="Puxty R.J."/>
            <person name="Weihe C."/>
            <person name="Marston M.F."/>
            <person name="Martiny J.B."/>
        </authorList>
    </citation>
    <scope>NUCLEOTIDE SEQUENCE [LARGE SCALE GENOMIC DNA]</scope>
    <source>
        <strain evidence="1">0210CC35</strain>
        <strain evidence="2">0310NB44</strain>
        <strain evidence="3">1209TA19</strain>
    </source>
</reference>
<dbReference type="EMBL" id="KU686208">
    <property type="protein sequence ID" value="AOV61096.1"/>
    <property type="molecule type" value="Genomic_DNA"/>
</dbReference>
<protein>
    <submittedName>
        <fullName evidence="2">Uncharacterized protein</fullName>
    </submittedName>
</protein>
<organism evidence="2 5">
    <name type="scientific">Synechococcus phage S-CAM22</name>
    <dbReference type="NCBI Taxonomy" id="1883365"/>
    <lineage>
        <taxon>Viruses</taxon>
        <taxon>Duplodnaviria</taxon>
        <taxon>Heunggongvirae</taxon>
        <taxon>Uroviricota</taxon>
        <taxon>Caudoviricetes</taxon>
        <taxon>Pantevenvirales</taxon>
        <taxon>Kyanoviridae</taxon>
        <taxon>Alisovirus</taxon>
        <taxon>Alisovirus socal22</taxon>
    </lineage>
</organism>
<gene>
    <name evidence="1" type="ORF">C350210_050</name>
    <name evidence="2" type="ORF">N440310_050</name>
    <name evidence="3" type="ORF">T191209_050</name>
</gene>
<keyword evidence="6" id="KW-1185">Reference proteome</keyword>
<dbReference type="Proteomes" id="UP000241975">
    <property type="component" value="Segment"/>
</dbReference>
<evidence type="ECO:0000313" key="5">
    <source>
        <dbReference type="Proteomes" id="UP000241089"/>
    </source>
</evidence>
<dbReference type="KEGG" id="vg:30306120"/>
<dbReference type="EMBL" id="KU686207">
    <property type="protein sequence ID" value="AOV60882.1"/>
    <property type="molecule type" value="Genomic_DNA"/>
</dbReference>
<dbReference type="OrthoDB" id="23880at10239"/>
<evidence type="ECO:0000313" key="1">
    <source>
        <dbReference type="EMBL" id="AOV60882.1"/>
    </source>
</evidence>